<gene>
    <name evidence="1" type="ORF">EYF80_025491</name>
</gene>
<comment type="caution">
    <text evidence="1">The sequence shown here is derived from an EMBL/GenBank/DDBJ whole genome shotgun (WGS) entry which is preliminary data.</text>
</comment>
<name>A0A4Z2HFB8_9TELE</name>
<dbReference type="AlphaFoldDB" id="A0A4Z2HFB8"/>
<evidence type="ECO:0000313" key="1">
    <source>
        <dbReference type="EMBL" id="TNN64240.1"/>
    </source>
</evidence>
<proteinExistence type="predicted"/>
<accession>A0A4Z2HFB8</accession>
<sequence>MFKCTDQHPDGEAAPRPPVQLHHEVDVDENAEQGQPGEERDLEEWSTWGKMMTRQTMQSRVRITHGNTTTTWPASSCVRQLARITHSTVMKRAAERREGDNSKSSFTVKVSRRGLASVSVPYSSPLSPPPTATFSPSTSSTSFSVWLDELRVPGWYLRRDRRVSEGGMHGETRSTGRMQTFIKWTVALKQKHTVHSV</sequence>
<keyword evidence="2" id="KW-1185">Reference proteome</keyword>
<dbReference type="Proteomes" id="UP000314294">
    <property type="component" value="Unassembled WGS sequence"/>
</dbReference>
<protein>
    <submittedName>
        <fullName evidence="1">Uncharacterized protein</fullName>
    </submittedName>
</protein>
<evidence type="ECO:0000313" key="2">
    <source>
        <dbReference type="Proteomes" id="UP000314294"/>
    </source>
</evidence>
<reference evidence="1 2" key="1">
    <citation type="submission" date="2019-03" db="EMBL/GenBank/DDBJ databases">
        <title>First draft genome of Liparis tanakae, snailfish: a comprehensive survey of snailfish specific genes.</title>
        <authorList>
            <person name="Kim W."/>
            <person name="Song I."/>
            <person name="Jeong J.-H."/>
            <person name="Kim D."/>
            <person name="Kim S."/>
            <person name="Ryu S."/>
            <person name="Song J.Y."/>
            <person name="Lee S.K."/>
        </authorList>
    </citation>
    <scope>NUCLEOTIDE SEQUENCE [LARGE SCALE GENOMIC DNA]</scope>
    <source>
        <tissue evidence="1">Muscle</tissue>
    </source>
</reference>
<dbReference type="EMBL" id="SRLO01000256">
    <property type="protein sequence ID" value="TNN64240.1"/>
    <property type="molecule type" value="Genomic_DNA"/>
</dbReference>
<organism evidence="1 2">
    <name type="scientific">Liparis tanakae</name>
    <name type="common">Tanaka's snailfish</name>
    <dbReference type="NCBI Taxonomy" id="230148"/>
    <lineage>
        <taxon>Eukaryota</taxon>
        <taxon>Metazoa</taxon>
        <taxon>Chordata</taxon>
        <taxon>Craniata</taxon>
        <taxon>Vertebrata</taxon>
        <taxon>Euteleostomi</taxon>
        <taxon>Actinopterygii</taxon>
        <taxon>Neopterygii</taxon>
        <taxon>Teleostei</taxon>
        <taxon>Neoteleostei</taxon>
        <taxon>Acanthomorphata</taxon>
        <taxon>Eupercaria</taxon>
        <taxon>Perciformes</taxon>
        <taxon>Cottioidei</taxon>
        <taxon>Cottales</taxon>
        <taxon>Liparidae</taxon>
        <taxon>Liparis</taxon>
    </lineage>
</organism>